<evidence type="ECO:0000313" key="8">
    <source>
        <dbReference type="Proteomes" id="UP000248795"/>
    </source>
</evidence>
<comment type="similarity">
    <text evidence="2">Belongs to the autoinducer-2 exporter (AI-2E) (TC 2.A.86) family.</text>
</comment>
<evidence type="ECO:0000313" key="7">
    <source>
        <dbReference type="EMBL" id="PZF78940.1"/>
    </source>
</evidence>
<dbReference type="InterPro" id="IPR002549">
    <property type="entry name" value="AI-2E-like"/>
</dbReference>
<dbReference type="EMBL" id="QKVK01000001">
    <property type="protein sequence ID" value="PZF78940.1"/>
    <property type="molecule type" value="Genomic_DNA"/>
</dbReference>
<evidence type="ECO:0000256" key="5">
    <source>
        <dbReference type="ARBA" id="ARBA00023136"/>
    </source>
</evidence>
<keyword evidence="3 6" id="KW-0812">Transmembrane</keyword>
<evidence type="ECO:0000256" key="3">
    <source>
        <dbReference type="ARBA" id="ARBA00022692"/>
    </source>
</evidence>
<comment type="caution">
    <text evidence="7">The sequence shown here is derived from an EMBL/GenBank/DDBJ whole genome shotgun (WGS) entry which is preliminary data.</text>
</comment>
<comment type="subcellular location">
    <subcellularLocation>
        <location evidence="1">Membrane</location>
        <topology evidence="1">Multi-pass membrane protein</topology>
    </subcellularLocation>
</comment>
<feature type="transmembrane region" description="Helical" evidence="6">
    <location>
        <begin position="263"/>
        <end position="284"/>
    </location>
</feature>
<feature type="transmembrane region" description="Helical" evidence="6">
    <location>
        <begin position="228"/>
        <end position="251"/>
    </location>
</feature>
<gene>
    <name evidence="7" type="ORF">DK847_03925</name>
</gene>
<feature type="transmembrane region" description="Helical" evidence="6">
    <location>
        <begin position="37"/>
        <end position="54"/>
    </location>
</feature>
<reference evidence="8" key="1">
    <citation type="submission" date="2018-06" db="EMBL/GenBank/DDBJ databases">
        <title>Aestuariibacter litoralis strain KCTC 52945T.</title>
        <authorList>
            <person name="Li X."/>
            <person name="Salam N."/>
            <person name="Li J.-L."/>
            <person name="Chen Y.-M."/>
            <person name="Yang Z.-W."/>
            <person name="Zhang L.-Y."/>
            <person name="Han M.-X."/>
            <person name="Xiao M."/>
            <person name="Li W.-J."/>
        </authorList>
    </citation>
    <scope>NUCLEOTIDE SEQUENCE [LARGE SCALE GENOMIC DNA]</scope>
    <source>
        <strain evidence="8">KCTC 52945</strain>
    </source>
</reference>
<dbReference type="RefSeq" id="WP_111196269.1">
    <property type="nucleotide sequence ID" value="NZ_QKVK01000001.1"/>
</dbReference>
<dbReference type="AlphaFoldDB" id="A0A2W2B217"/>
<keyword evidence="8" id="KW-1185">Reference proteome</keyword>
<evidence type="ECO:0000256" key="6">
    <source>
        <dbReference type="SAM" id="Phobius"/>
    </source>
</evidence>
<keyword evidence="5 6" id="KW-0472">Membrane</keyword>
<dbReference type="Pfam" id="PF01594">
    <property type="entry name" value="AI-2E_transport"/>
    <property type="match status" value="1"/>
</dbReference>
<feature type="transmembrane region" description="Helical" evidence="6">
    <location>
        <begin position="12"/>
        <end position="31"/>
    </location>
</feature>
<proteinExistence type="inferred from homology"/>
<feature type="transmembrane region" description="Helical" evidence="6">
    <location>
        <begin position="304"/>
        <end position="330"/>
    </location>
</feature>
<evidence type="ECO:0000256" key="4">
    <source>
        <dbReference type="ARBA" id="ARBA00022989"/>
    </source>
</evidence>
<name>A0A2W2B217_9HYPH</name>
<keyword evidence="4 6" id="KW-1133">Transmembrane helix</keyword>
<organism evidence="7 8">
    <name type="scientific">Aestuariivirga litoralis</name>
    <dbReference type="NCBI Taxonomy" id="2650924"/>
    <lineage>
        <taxon>Bacteria</taxon>
        <taxon>Pseudomonadati</taxon>
        <taxon>Pseudomonadota</taxon>
        <taxon>Alphaproteobacteria</taxon>
        <taxon>Hyphomicrobiales</taxon>
        <taxon>Aestuariivirgaceae</taxon>
        <taxon>Aestuariivirga</taxon>
    </lineage>
</organism>
<protein>
    <submittedName>
        <fullName evidence="7">AI-2E family transporter</fullName>
    </submittedName>
</protein>
<evidence type="ECO:0000256" key="2">
    <source>
        <dbReference type="ARBA" id="ARBA00009773"/>
    </source>
</evidence>
<dbReference type="Proteomes" id="UP000248795">
    <property type="component" value="Unassembled WGS sequence"/>
</dbReference>
<feature type="transmembrane region" description="Helical" evidence="6">
    <location>
        <begin position="142"/>
        <end position="165"/>
    </location>
</feature>
<feature type="transmembrane region" description="Helical" evidence="6">
    <location>
        <begin position="201"/>
        <end position="222"/>
    </location>
</feature>
<evidence type="ECO:0000256" key="1">
    <source>
        <dbReference type="ARBA" id="ARBA00004141"/>
    </source>
</evidence>
<accession>A0A2W2B217</accession>
<feature type="transmembrane region" description="Helical" evidence="6">
    <location>
        <begin position="66"/>
        <end position="90"/>
    </location>
</feature>
<sequence length="348" mass="36831">MTGAGSGTGKGLSASGGMLLVSTVIIVLAALSWGEMVFAPAAFAIFIVMAVWPMQAWLQARMPRMLAMLITIAATLVAIALLLLVFAWGISVIGQWLVGNAARFQTIYQAAADWLEGHGIALAGAVSDTFNMTWVVRFVQSLAARLNGLAGFATLVFAFAVLGLLEVENLASRLNKAGRRFGGIDIVAAGRETAGHFGKYMVVRSIASVTTGAAVWLVAWAVGLEHPAAWAAIAFTLNYIPFLGPLVATLLPTVFALVQFESLQVAVVVLVALTVVQFVIGSYLEPVFTGSTLSISPFAVMFVVFLWSMLWGLTGAFIGVPILVAVMTVCRQIPAMRWFTVMLSGGKG</sequence>
<dbReference type="GO" id="GO:0016020">
    <property type="term" value="C:membrane"/>
    <property type="evidence" value="ECO:0007669"/>
    <property type="project" value="UniProtKB-SubCell"/>
</dbReference>